<proteinExistence type="predicted"/>
<evidence type="ECO:0000313" key="2">
    <source>
        <dbReference type="Proteomes" id="UP000485058"/>
    </source>
</evidence>
<dbReference type="EMBL" id="BLLF01006133">
    <property type="protein sequence ID" value="GFH31984.1"/>
    <property type="molecule type" value="Genomic_DNA"/>
</dbReference>
<feature type="non-terminal residue" evidence="1">
    <location>
        <position position="1"/>
    </location>
</feature>
<reference evidence="1 2" key="1">
    <citation type="submission" date="2020-02" db="EMBL/GenBank/DDBJ databases">
        <title>Draft genome sequence of Haematococcus lacustris strain NIES-144.</title>
        <authorList>
            <person name="Morimoto D."/>
            <person name="Nakagawa S."/>
            <person name="Yoshida T."/>
            <person name="Sawayama S."/>
        </authorList>
    </citation>
    <scope>NUCLEOTIDE SEQUENCE [LARGE SCALE GENOMIC DNA]</scope>
    <source>
        <strain evidence="1 2">NIES-144</strain>
    </source>
</reference>
<sequence length="65" mass="6785">VQSVTFVDRAMPASFESLYAALASDPSLGPCGGHALLLQRYRKWDAAGVAAIAGRGDGSRYAQVS</sequence>
<gene>
    <name evidence="1" type="ORF">HaLaN_31125</name>
</gene>
<protein>
    <submittedName>
        <fullName evidence="1">Uncharacterized protein</fullName>
    </submittedName>
</protein>
<keyword evidence="2" id="KW-1185">Reference proteome</keyword>
<dbReference type="Proteomes" id="UP000485058">
    <property type="component" value="Unassembled WGS sequence"/>
</dbReference>
<name>A0A6A0AIV9_HAELA</name>
<accession>A0A6A0AIV9</accession>
<evidence type="ECO:0000313" key="1">
    <source>
        <dbReference type="EMBL" id="GFH31984.1"/>
    </source>
</evidence>
<organism evidence="1 2">
    <name type="scientific">Haematococcus lacustris</name>
    <name type="common">Green alga</name>
    <name type="synonym">Haematococcus pluvialis</name>
    <dbReference type="NCBI Taxonomy" id="44745"/>
    <lineage>
        <taxon>Eukaryota</taxon>
        <taxon>Viridiplantae</taxon>
        <taxon>Chlorophyta</taxon>
        <taxon>core chlorophytes</taxon>
        <taxon>Chlorophyceae</taxon>
        <taxon>CS clade</taxon>
        <taxon>Chlamydomonadales</taxon>
        <taxon>Haematococcaceae</taxon>
        <taxon>Haematococcus</taxon>
    </lineage>
</organism>
<dbReference type="AlphaFoldDB" id="A0A6A0AIV9"/>
<comment type="caution">
    <text evidence="1">The sequence shown here is derived from an EMBL/GenBank/DDBJ whole genome shotgun (WGS) entry which is preliminary data.</text>
</comment>
<feature type="non-terminal residue" evidence="1">
    <location>
        <position position="65"/>
    </location>
</feature>